<feature type="region of interest" description="Disordered" evidence="1">
    <location>
        <begin position="1"/>
        <end position="27"/>
    </location>
</feature>
<protein>
    <submittedName>
        <fullName evidence="3">Uncharacterized protein</fullName>
    </submittedName>
</protein>
<dbReference type="EMBL" id="HBGO01039136">
    <property type="protein sequence ID" value="CAD9362363.1"/>
    <property type="molecule type" value="Transcribed_RNA"/>
</dbReference>
<accession>A0A7S2A9X7</accession>
<gene>
    <name evidence="3" type="ORF">OSIN01602_LOCUS22685</name>
</gene>
<name>A0A7S2A9X7_TRICV</name>
<evidence type="ECO:0000256" key="2">
    <source>
        <dbReference type="SAM" id="Phobius"/>
    </source>
</evidence>
<keyword evidence="2" id="KW-1133">Transmembrane helix</keyword>
<feature type="compositionally biased region" description="Basic and acidic residues" evidence="1">
    <location>
        <begin position="82"/>
        <end position="94"/>
    </location>
</feature>
<evidence type="ECO:0000256" key="1">
    <source>
        <dbReference type="SAM" id="MobiDB-lite"/>
    </source>
</evidence>
<feature type="transmembrane region" description="Helical" evidence="2">
    <location>
        <begin position="48"/>
        <end position="77"/>
    </location>
</feature>
<sequence>MGSRKRISADGTLISEGEESAAPPGGLLSLRSGQNVDAFGFNLEPRQFVVVLVLAALMLGGTGLLAFVFSLGAYSLFRRVASSEDGRGGGEHRSAGANIRGVKDLPKPPPRG</sequence>
<feature type="region of interest" description="Disordered" evidence="1">
    <location>
        <begin position="82"/>
        <end position="112"/>
    </location>
</feature>
<proteinExistence type="predicted"/>
<keyword evidence="2" id="KW-0472">Membrane</keyword>
<dbReference type="AlphaFoldDB" id="A0A7S2A9X7"/>
<evidence type="ECO:0000313" key="3">
    <source>
        <dbReference type="EMBL" id="CAD9362363.1"/>
    </source>
</evidence>
<keyword evidence="2" id="KW-0812">Transmembrane</keyword>
<organism evidence="3">
    <name type="scientific">Trieres chinensis</name>
    <name type="common">Marine centric diatom</name>
    <name type="synonym">Odontella sinensis</name>
    <dbReference type="NCBI Taxonomy" id="1514140"/>
    <lineage>
        <taxon>Eukaryota</taxon>
        <taxon>Sar</taxon>
        <taxon>Stramenopiles</taxon>
        <taxon>Ochrophyta</taxon>
        <taxon>Bacillariophyta</taxon>
        <taxon>Mediophyceae</taxon>
        <taxon>Biddulphiophycidae</taxon>
        <taxon>Eupodiscales</taxon>
        <taxon>Parodontellaceae</taxon>
        <taxon>Trieres</taxon>
    </lineage>
</organism>
<reference evidence="3" key="1">
    <citation type="submission" date="2021-01" db="EMBL/GenBank/DDBJ databases">
        <authorList>
            <person name="Corre E."/>
            <person name="Pelletier E."/>
            <person name="Niang G."/>
            <person name="Scheremetjew M."/>
            <person name="Finn R."/>
            <person name="Kale V."/>
            <person name="Holt S."/>
            <person name="Cochrane G."/>
            <person name="Meng A."/>
            <person name="Brown T."/>
            <person name="Cohen L."/>
        </authorList>
    </citation>
    <scope>NUCLEOTIDE SEQUENCE</scope>
    <source>
        <strain evidence="3">Grunow 1884</strain>
    </source>
</reference>